<keyword evidence="2" id="KW-1185">Reference proteome</keyword>
<evidence type="ECO:0000313" key="1">
    <source>
        <dbReference type="EMBL" id="KAI4371857.1"/>
    </source>
</evidence>
<dbReference type="EMBL" id="CM042883">
    <property type="protein sequence ID" value="KAI4371857.1"/>
    <property type="molecule type" value="Genomic_DNA"/>
</dbReference>
<comment type="caution">
    <text evidence="1">The sequence shown here is derived from an EMBL/GenBank/DDBJ whole genome shotgun (WGS) entry which is preliminary data.</text>
</comment>
<dbReference type="Proteomes" id="UP001057402">
    <property type="component" value="Chromosome 4"/>
</dbReference>
<proteinExistence type="predicted"/>
<gene>
    <name evidence="1" type="ORF">MLD38_010157</name>
</gene>
<accession>A0ACB9R7A6</accession>
<organism evidence="1 2">
    <name type="scientific">Melastoma candidum</name>
    <dbReference type="NCBI Taxonomy" id="119954"/>
    <lineage>
        <taxon>Eukaryota</taxon>
        <taxon>Viridiplantae</taxon>
        <taxon>Streptophyta</taxon>
        <taxon>Embryophyta</taxon>
        <taxon>Tracheophyta</taxon>
        <taxon>Spermatophyta</taxon>
        <taxon>Magnoliopsida</taxon>
        <taxon>eudicotyledons</taxon>
        <taxon>Gunneridae</taxon>
        <taxon>Pentapetalae</taxon>
        <taxon>rosids</taxon>
        <taxon>malvids</taxon>
        <taxon>Myrtales</taxon>
        <taxon>Melastomataceae</taxon>
        <taxon>Melastomatoideae</taxon>
        <taxon>Melastomateae</taxon>
        <taxon>Melastoma</taxon>
    </lineage>
</organism>
<reference evidence="2" key="1">
    <citation type="journal article" date="2023" name="Front. Plant Sci.">
        <title>Chromosomal-level genome assembly of Melastoma candidum provides insights into trichome evolution.</title>
        <authorList>
            <person name="Zhong Y."/>
            <person name="Wu W."/>
            <person name="Sun C."/>
            <person name="Zou P."/>
            <person name="Liu Y."/>
            <person name="Dai S."/>
            <person name="Zhou R."/>
        </authorList>
    </citation>
    <scope>NUCLEOTIDE SEQUENCE [LARGE SCALE GENOMIC DNA]</scope>
</reference>
<evidence type="ECO:0000313" key="2">
    <source>
        <dbReference type="Proteomes" id="UP001057402"/>
    </source>
</evidence>
<protein>
    <submittedName>
        <fullName evidence="1">Uncharacterized protein</fullName>
    </submittedName>
</protein>
<name>A0ACB9R7A6_9MYRT</name>
<sequence length="576" mass="65674">MICFSSGSSHISPHVVPSPFFRTNFNFSSVPVRGFVKSRSFRGSPSGDGRKPPPVESSPGFDGQFSRTARTEAQGVLFDYLHCTRSLTSVDAEHISKNSPHFVNNLLRNVDGGDKDLGRSLSKFLRYNPINEFEPFLESLGIPHPELQKFLPRDSMFLGDDSLMLENFRTLSGYGIPRSQMGRIFKDAREIFEYDFGVLGLKLRAYENLGLSKFTVIKLVMCCPSLLIGNVDERFAKVLEKLSIHGIDKDDVSLFLSDKTYYDWGRIIDTIEFVESYLLEDKQLGILFKSNPGLLFSGSGKNVYVLICQLLKVGVKMEEVRLLFMDNPHFITEKCLKNFSGGITFLVELGLDTETITRIVLTHVELLASHSLRRPLTVFRHAKLTKEQLSDLIRDDPLKLFILASKTKLDSDHAMVESNKQLAKKMFLMKLGFIENSEEMTKAMKRFRGRGDQLQDRFNCLLESGLDYNAVTAMVKQVPTILNQSRDVLEKKINFLTNRLHYPVAELEVFPAYLCYDMERIVRRISMYIWLRERGKAKPMLSLSTILACSDARFIRYFVDIHPEGGQVWESLKPST</sequence>